<sequence>MSDAEVRRCMEGVSREAQQDGNEAERCQTYLIYCPISVGEGAARSGWRKMVSFKEEGDGWSWGDDGLFLGRHRRGGGGKRKREEKLRKRKRERASLK</sequence>
<dbReference type="AlphaFoldDB" id="A0A5B7FT40"/>
<dbReference type="Proteomes" id="UP000324222">
    <property type="component" value="Unassembled WGS sequence"/>
</dbReference>
<name>A0A5B7FT40_PORTR</name>
<keyword evidence="3" id="KW-1185">Reference proteome</keyword>
<reference evidence="2 3" key="1">
    <citation type="submission" date="2019-05" db="EMBL/GenBank/DDBJ databases">
        <title>Another draft genome of Portunus trituberculatus and its Hox gene families provides insights of decapod evolution.</title>
        <authorList>
            <person name="Jeong J.-H."/>
            <person name="Song I."/>
            <person name="Kim S."/>
            <person name="Choi T."/>
            <person name="Kim D."/>
            <person name="Ryu S."/>
            <person name="Kim W."/>
        </authorList>
    </citation>
    <scope>NUCLEOTIDE SEQUENCE [LARGE SCALE GENOMIC DNA]</scope>
    <source>
        <tissue evidence="2">Muscle</tissue>
    </source>
</reference>
<organism evidence="2 3">
    <name type="scientific">Portunus trituberculatus</name>
    <name type="common">Swimming crab</name>
    <name type="synonym">Neptunus trituberculatus</name>
    <dbReference type="NCBI Taxonomy" id="210409"/>
    <lineage>
        <taxon>Eukaryota</taxon>
        <taxon>Metazoa</taxon>
        <taxon>Ecdysozoa</taxon>
        <taxon>Arthropoda</taxon>
        <taxon>Crustacea</taxon>
        <taxon>Multicrustacea</taxon>
        <taxon>Malacostraca</taxon>
        <taxon>Eumalacostraca</taxon>
        <taxon>Eucarida</taxon>
        <taxon>Decapoda</taxon>
        <taxon>Pleocyemata</taxon>
        <taxon>Brachyura</taxon>
        <taxon>Eubrachyura</taxon>
        <taxon>Portunoidea</taxon>
        <taxon>Portunidae</taxon>
        <taxon>Portuninae</taxon>
        <taxon>Portunus</taxon>
    </lineage>
</organism>
<gene>
    <name evidence="2" type="ORF">E2C01_041971</name>
</gene>
<evidence type="ECO:0000313" key="3">
    <source>
        <dbReference type="Proteomes" id="UP000324222"/>
    </source>
</evidence>
<feature type="compositionally biased region" description="Low complexity" evidence="1">
    <location>
        <begin position="59"/>
        <end position="69"/>
    </location>
</feature>
<feature type="region of interest" description="Disordered" evidence="1">
    <location>
        <begin position="56"/>
        <end position="97"/>
    </location>
</feature>
<proteinExistence type="predicted"/>
<feature type="compositionally biased region" description="Basic residues" evidence="1">
    <location>
        <begin position="87"/>
        <end position="97"/>
    </location>
</feature>
<evidence type="ECO:0000313" key="2">
    <source>
        <dbReference type="EMBL" id="MPC48203.1"/>
    </source>
</evidence>
<dbReference type="EMBL" id="VSRR010008160">
    <property type="protein sequence ID" value="MPC48203.1"/>
    <property type="molecule type" value="Genomic_DNA"/>
</dbReference>
<comment type="caution">
    <text evidence="2">The sequence shown here is derived from an EMBL/GenBank/DDBJ whole genome shotgun (WGS) entry which is preliminary data.</text>
</comment>
<feature type="compositionally biased region" description="Basic residues" evidence="1">
    <location>
        <begin position="70"/>
        <end position="80"/>
    </location>
</feature>
<accession>A0A5B7FT40</accession>
<protein>
    <submittedName>
        <fullName evidence="2">Uncharacterized protein</fullName>
    </submittedName>
</protein>
<evidence type="ECO:0000256" key="1">
    <source>
        <dbReference type="SAM" id="MobiDB-lite"/>
    </source>
</evidence>